<dbReference type="EMBL" id="PPHD01001565">
    <property type="protein sequence ID" value="POI34579.1"/>
    <property type="molecule type" value="Genomic_DNA"/>
</dbReference>
<feature type="transmembrane region" description="Helical" evidence="1">
    <location>
        <begin position="68"/>
        <end position="92"/>
    </location>
</feature>
<dbReference type="InterPro" id="IPR022338">
    <property type="entry name" value="TNFR_13C"/>
</dbReference>
<keyword evidence="1" id="KW-0812">Transmembrane</keyword>
<dbReference type="AlphaFoldDB" id="A0A2P4TDX7"/>
<evidence type="ECO:0000256" key="1">
    <source>
        <dbReference type="SAM" id="Phobius"/>
    </source>
</evidence>
<dbReference type="GO" id="GO:0031296">
    <property type="term" value="P:B cell costimulation"/>
    <property type="evidence" value="ECO:0007669"/>
    <property type="project" value="TreeGrafter"/>
</dbReference>
<comment type="caution">
    <text evidence="3">The sequence shown here is derived from an EMBL/GenBank/DDBJ whole genome shotgun (WGS) entry which is preliminary data.</text>
</comment>
<dbReference type="GO" id="GO:0033209">
    <property type="term" value="P:tumor necrosis factor-mediated signaling pathway"/>
    <property type="evidence" value="ECO:0007669"/>
    <property type="project" value="InterPro"/>
</dbReference>
<dbReference type="GO" id="GO:0038023">
    <property type="term" value="F:signaling receptor activity"/>
    <property type="evidence" value="ECO:0007669"/>
    <property type="project" value="InterPro"/>
</dbReference>
<dbReference type="PANTHER" id="PTHR20437:SF2">
    <property type="entry name" value="TUMOR NECROSIS FACTOR RECEPTOR SUPERFAMILY MEMBER 13C"/>
    <property type="match status" value="1"/>
</dbReference>
<evidence type="ECO:0000259" key="2">
    <source>
        <dbReference type="Pfam" id="PF09256"/>
    </source>
</evidence>
<dbReference type="OrthoDB" id="9392810at2759"/>
<dbReference type="Proteomes" id="UP000237246">
    <property type="component" value="Unassembled WGS sequence"/>
</dbReference>
<dbReference type="PANTHER" id="PTHR20437">
    <property type="entry name" value="TUMOR NECROSIS FACTOR RECEPTOR SUBFAMILY MEMBER 13/17"/>
    <property type="match status" value="1"/>
</dbReference>
<proteinExistence type="predicted"/>
<dbReference type="GO" id="GO:0031295">
    <property type="term" value="P:T cell costimulation"/>
    <property type="evidence" value="ECO:0007669"/>
    <property type="project" value="TreeGrafter"/>
</dbReference>
<dbReference type="GO" id="GO:0009897">
    <property type="term" value="C:external side of plasma membrane"/>
    <property type="evidence" value="ECO:0007669"/>
    <property type="project" value="TreeGrafter"/>
</dbReference>
<protein>
    <recommendedName>
        <fullName evidence="2">Tumour necrosis factor receptor 13C TALL-1 binding domain-containing protein</fullName>
    </recommendedName>
</protein>
<evidence type="ECO:0000313" key="4">
    <source>
        <dbReference type="Proteomes" id="UP000237246"/>
    </source>
</evidence>
<gene>
    <name evidence="3" type="ORF">CIB84_001669</name>
</gene>
<dbReference type="GO" id="GO:0030890">
    <property type="term" value="P:positive regulation of B cell proliferation"/>
    <property type="evidence" value="ECO:0007669"/>
    <property type="project" value="TreeGrafter"/>
</dbReference>
<reference evidence="3 4" key="1">
    <citation type="submission" date="2018-01" db="EMBL/GenBank/DDBJ databases">
        <title>Comparison of the Chinese Bamboo Partridge and Red Junglefowl genome sequences highlights the importance of demography in genome evolution.</title>
        <authorList>
            <person name="Tiley G.P."/>
            <person name="Kimball R.T."/>
            <person name="Braun E.L."/>
            <person name="Burleigh J.G."/>
        </authorList>
    </citation>
    <scope>NUCLEOTIDE SEQUENCE [LARGE SCALE GENOMIC DNA]</scope>
    <source>
        <strain evidence="3">RTK389</strain>
        <tissue evidence="3">Blood</tissue>
    </source>
</reference>
<dbReference type="Pfam" id="PF09256">
    <property type="entry name" value="BaffR-Tall_bind"/>
    <property type="match status" value="1"/>
</dbReference>
<dbReference type="PRINTS" id="PR01964">
    <property type="entry name" value="TNFACTORR13C"/>
</dbReference>
<keyword evidence="4" id="KW-1185">Reference proteome</keyword>
<feature type="domain" description="Tumour necrosis factor receptor 13C TALL-1 binding" evidence="2">
    <location>
        <begin position="18"/>
        <end position="39"/>
    </location>
</feature>
<accession>A0A2P4TDX7</accession>
<keyword evidence="1" id="KW-0472">Membrane</keyword>
<evidence type="ECO:0000313" key="3">
    <source>
        <dbReference type="EMBL" id="POI34579.1"/>
    </source>
</evidence>
<sequence length="215" mass="22951">MQERSAMASPGKADGGASCLSSQCFDPLTRSCVMCSELFGDNTTDPAPGVPSSDTLPTVPSMDLPSSLLIFGVPVLVGLLLALAALWGFLACKLGKRRRKRRKAEQEVEGRRVICFTAPDLISHPLSESHGNAGPLPSKGPCPHRNGGMRMPRRDGAKRQPCCQGDAKGDVVLLATTWPHHKEHGHSFPLPATELGATALVTTKTTQECMGEERL</sequence>
<dbReference type="InterPro" id="IPR015336">
    <property type="entry name" value="TNFR_13C_TALL-1-bd"/>
</dbReference>
<dbReference type="GO" id="GO:0042102">
    <property type="term" value="P:positive regulation of T cell proliferation"/>
    <property type="evidence" value="ECO:0007669"/>
    <property type="project" value="TreeGrafter"/>
</dbReference>
<keyword evidence="1" id="KW-1133">Transmembrane helix</keyword>
<name>A0A2P4TDX7_BAMTH</name>
<dbReference type="InterPro" id="IPR043521">
    <property type="entry name" value="TNFR_13C/17"/>
</dbReference>
<organism evidence="3 4">
    <name type="scientific">Bambusicola thoracicus</name>
    <name type="common">Chinese bamboo-partridge</name>
    <name type="synonym">Perdix thoracica</name>
    <dbReference type="NCBI Taxonomy" id="9083"/>
    <lineage>
        <taxon>Eukaryota</taxon>
        <taxon>Metazoa</taxon>
        <taxon>Chordata</taxon>
        <taxon>Craniata</taxon>
        <taxon>Vertebrata</taxon>
        <taxon>Euteleostomi</taxon>
        <taxon>Archelosauria</taxon>
        <taxon>Archosauria</taxon>
        <taxon>Dinosauria</taxon>
        <taxon>Saurischia</taxon>
        <taxon>Theropoda</taxon>
        <taxon>Coelurosauria</taxon>
        <taxon>Aves</taxon>
        <taxon>Neognathae</taxon>
        <taxon>Galloanserae</taxon>
        <taxon>Galliformes</taxon>
        <taxon>Phasianidae</taxon>
        <taxon>Perdicinae</taxon>
        <taxon>Bambusicola</taxon>
    </lineage>
</organism>